<keyword evidence="3" id="KW-1185">Reference proteome</keyword>
<accession>A0A9P0GY14</accession>
<protein>
    <recommendedName>
        <fullName evidence="4">Cysteine rich secreted protein</fullName>
    </recommendedName>
</protein>
<evidence type="ECO:0000256" key="1">
    <source>
        <dbReference type="SAM" id="SignalP"/>
    </source>
</evidence>
<organism evidence="2 3">
    <name type="scientific">Nezara viridula</name>
    <name type="common">Southern green stink bug</name>
    <name type="synonym">Cimex viridulus</name>
    <dbReference type="NCBI Taxonomy" id="85310"/>
    <lineage>
        <taxon>Eukaryota</taxon>
        <taxon>Metazoa</taxon>
        <taxon>Ecdysozoa</taxon>
        <taxon>Arthropoda</taxon>
        <taxon>Hexapoda</taxon>
        <taxon>Insecta</taxon>
        <taxon>Pterygota</taxon>
        <taxon>Neoptera</taxon>
        <taxon>Paraneoptera</taxon>
        <taxon>Hemiptera</taxon>
        <taxon>Heteroptera</taxon>
        <taxon>Panheteroptera</taxon>
        <taxon>Pentatomomorpha</taxon>
        <taxon>Pentatomoidea</taxon>
        <taxon>Pentatomidae</taxon>
        <taxon>Pentatominae</taxon>
        <taxon>Nezara</taxon>
    </lineage>
</organism>
<feature type="chain" id="PRO_5040369648" description="Cysteine rich secreted protein" evidence="1">
    <location>
        <begin position="19"/>
        <end position="67"/>
    </location>
</feature>
<feature type="signal peptide" evidence="1">
    <location>
        <begin position="1"/>
        <end position="18"/>
    </location>
</feature>
<reference evidence="2" key="1">
    <citation type="submission" date="2022-01" db="EMBL/GenBank/DDBJ databases">
        <authorList>
            <person name="King R."/>
        </authorList>
    </citation>
    <scope>NUCLEOTIDE SEQUENCE</scope>
</reference>
<gene>
    <name evidence="2" type="ORF">NEZAVI_LOCUS1548</name>
</gene>
<evidence type="ECO:0008006" key="4">
    <source>
        <dbReference type="Google" id="ProtNLM"/>
    </source>
</evidence>
<keyword evidence="1" id="KW-0732">Signal</keyword>
<evidence type="ECO:0000313" key="2">
    <source>
        <dbReference type="EMBL" id="CAH1390328.1"/>
    </source>
</evidence>
<dbReference type="AlphaFoldDB" id="A0A9P0GY14"/>
<sequence>MKFIPILLISLFFVISLADNENQNEGNATGFVRCTPTTCCNHNDLCCEHNRMCCMQNAVLIGTPFPC</sequence>
<name>A0A9P0GY14_NEZVI</name>
<dbReference type="Proteomes" id="UP001152798">
    <property type="component" value="Chromosome 1"/>
</dbReference>
<dbReference type="EMBL" id="OV725077">
    <property type="protein sequence ID" value="CAH1390328.1"/>
    <property type="molecule type" value="Genomic_DNA"/>
</dbReference>
<evidence type="ECO:0000313" key="3">
    <source>
        <dbReference type="Proteomes" id="UP001152798"/>
    </source>
</evidence>
<proteinExistence type="predicted"/>